<keyword evidence="4" id="KW-0539">Nucleus</keyword>
<feature type="compositionally biased region" description="Basic residues" evidence="5">
    <location>
        <begin position="272"/>
        <end position="282"/>
    </location>
</feature>
<dbReference type="OrthoDB" id="18703at2759"/>
<evidence type="ECO:0000256" key="3">
    <source>
        <dbReference type="ARBA" id="ARBA00021321"/>
    </source>
</evidence>
<organism evidence="6 7">
    <name type="scientific">Rhodotorula diobovata</name>
    <dbReference type="NCBI Taxonomy" id="5288"/>
    <lineage>
        <taxon>Eukaryota</taxon>
        <taxon>Fungi</taxon>
        <taxon>Dikarya</taxon>
        <taxon>Basidiomycota</taxon>
        <taxon>Pucciniomycotina</taxon>
        <taxon>Microbotryomycetes</taxon>
        <taxon>Sporidiobolales</taxon>
        <taxon>Sporidiobolaceae</taxon>
        <taxon>Rhodotorula</taxon>
    </lineage>
</organism>
<dbReference type="InterPro" id="IPR028160">
    <property type="entry name" value="Slx9-like"/>
</dbReference>
<comment type="similarity">
    <text evidence="2">Belongs to the SLX9 family.</text>
</comment>
<dbReference type="GO" id="GO:0030688">
    <property type="term" value="C:preribosome, small subunit precursor"/>
    <property type="evidence" value="ECO:0007669"/>
    <property type="project" value="InterPro"/>
</dbReference>
<comment type="caution">
    <text evidence="6">The sequence shown here is derived from an EMBL/GenBank/DDBJ whole genome shotgun (WGS) entry which is preliminary data.</text>
</comment>
<evidence type="ECO:0000313" key="7">
    <source>
        <dbReference type="Proteomes" id="UP000311382"/>
    </source>
</evidence>
<dbReference type="GO" id="GO:0005730">
    <property type="term" value="C:nucleolus"/>
    <property type="evidence" value="ECO:0007669"/>
    <property type="project" value="UniProtKB-SubCell"/>
</dbReference>
<reference evidence="6 7" key="1">
    <citation type="submission" date="2019-03" db="EMBL/GenBank/DDBJ databases">
        <title>Rhodosporidium diobovatum UCD-FST 08-225 genome sequencing, assembly, and annotation.</title>
        <authorList>
            <person name="Fakankun I.U."/>
            <person name="Fristensky B."/>
            <person name="Levin D.B."/>
        </authorList>
    </citation>
    <scope>NUCLEOTIDE SEQUENCE [LARGE SCALE GENOMIC DNA]</scope>
    <source>
        <strain evidence="6 7">UCD-FST 08-225</strain>
    </source>
</reference>
<protein>
    <recommendedName>
        <fullName evidence="3">Ribosome biogenesis protein SLX9</fullName>
    </recommendedName>
</protein>
<name>A0A5C5FLZ1_9BASI</name>
<evidence type="ECO:0000313" key="6">
    <source>
        <dbReference type="EMBL" id="TNY17867.1"/>
    </source>
</evidence>
<dbReference type="Proteomes" id="UP000311382">
    <property type="component" value="Unassembled WGS sequence"/>
</dbReference>
<feature type="compositionally biased region" description="Acidic residues" evidence="5">
    <location>
        <begin position="149"/>
        <end position="177"/>
    </location>
</feature>
<feature type="region of interest" description="Disordered" evidence="5">
    <location>
        <begin position="77"/>
        <end position="125"/>
    </location>
</feature>
<accession>A0A5C5FLZ1</accession>
<feature type="compositionally biased region" description="Polar residues" evidence="5">
    <location>
        <begin position="31"/>
        <end position="42"/>
    </location>
</feature>
<dbReference type="GO" id="GO:0030686">
    <property type="term" value="C:90S preribosome"/>
    <property type="evidence" value="ECO:0007669"/>
    <property type="project" value="InterPro"/>
</dbReference>
<dbReference type="Pfam" id="PF15341">
    <property type="entry name" value="SLX9"/>
    <property type="match status" value="1"/>
</dbReference>
<evidence type="ECO:0000256" key="4">
    <source>
        <dbReference type="ARBA" id="ARBA00023242"/>
    </source>
</evidence>
<evidence type="ECO:0000256" key="2">
    <source>
        <dbReference type="ARBA" id="ARBA00011022"/>
    </source>
</evidence>
<dbReference type="EMBL" id="SOZI01000171">
    <property type="protein sequence ID" value="TNY17867.1"/>
    <property type="molecule type" value="Genomic_DNA"/>
</dbReference>
<dbReference type="AlphaFoldDB" id="A0A5C5FLZ1"/>
<dbReference type="GO" id="GO:0000462">
    <property type="term" value="P:maturation of SSU-rRNA from tricistronic rRNA transcript (SSU-rRNA, 5.8S rRNA, LSU-rRNA)"/>
    <property type="evidence" value="ECO:0007669"/>
    <property type="project" value="InterPro"/>
</dbReference>
<feature type="region of interest" description="Disordered" evidence="5">
    <location>
        <begin position="1"/>
        <end position="44"/>
    </location>
</feature>
<evidence type="ECO:0000256" key="1">
    <source>
        <dbReference type="ARBA" id="ARBA00004604"/>
    </source>
</evidence>
<gene>
    <name evidence="6" type="ORF">DMC30DRAFT_409775</name>
</gene>
<comment type="subcellular location">
    <subcellularLocation>
        <location evidence="1">Nucleus</location>
        <location evidence="1">Nucleolus</location>
    </subcellularLocation>
</comment>
<proteinExistence type="inferred from homology"/>
<sequence>MVKPYFSEPHSRYSPSLRILSNRAQPRPTRQRTSLPSHSRSAQLVAPDALADSYSMSSHEMAPIAAVKAAQLAQLPAQLVDDEQGPPKPKQTKADKAYHRRKELLDKVTASATPYSKSHARRLRRHAQPANNLVASLAEVEAVLPHLGDDDDDEGASAGEEEGEEEEGAEGYEDDAMEGGQGKKAKTGGGKGREKLTAKKRQRVLLHPLYTAQHTHVAPPRDSTTESARLPAIIKNDAFAKSPFATIRQHTLNTLIAQKDAPGLGQQGKGTGKGKGRGRAGK</sequence>
<feature type="region of interest" description="Disordered" evidence="5">
    <location>
        <begin position="258"/>
        <end position="282"/>
    </location>
</feature>
<feature type="region of interest" description="Disordered" evidence="5">
    <location>
        <begin position="146"/>
        <end position="200"/>
    </location>
</feature>
<feature type="compositionally biased region" description="Gly residues" evidence="5">
    <location>
        <begin position="179"/>
        <end position="190"/>
    </location>
</feature>
<evidence type="ECO:0000256" key="5">
    <source>
        <dbReference type="SAM" id="MobiDB-lite"/>
    </source>
</evidence>
<keyword evidence="7" id="KW-1185">Reference proteome</keyword>